<keyword evidence="1" id="KW-1133">Transmembrane helix</keyword>
<name>A0AAV4QK40_9ARAC</name>
<dbReference type="AlphaFoldDB" id="A0AAV4QK40"/>
<gene>
    <name evidence="2" type="ORF">CDAR_433271</name>
</gene>
<keyword evidence="3" id="KW-1185">Reference proteome</keyword>
<proteinExistence type="predicted"/>
<keyword evidence="1" id="KW-0812">Transmembrane</keyword>
<evidence type="ECO:0000256" key="1">
    <source>
        <dbReference type="SAM" id="Phobius"/>
    </source>
</evidence>
<evidence type="ECO:0000313" key="3">
    <source>
        <dbReference type="Proteomes" id="UP001054837"/>
    </source>
</evidence>
<evidence type="ECO:0008006" key="4">
    <source>
        <dbReference type="Google" id="ProtNLM"/>
    </source>
</evidence>
<protein>
    <recommendedName>
        <fullName evidence="4">Transmembrane protein</fullName>
    </recommendedName>
</protein>
<feature type="transmembrane region" description="Helical" evidence="1">
    <location>
        <begin position="78"/>
        <end position="97"/>
    </location>
</feature>
<sequence>MSTRDVHENDGGWRGVDVEEGCSTVRKRSNLFAHPITATPSGEVLSYVISFVFRTNCVWRWNLCLCLKSNTISSKSRFFCFLAVVLDFFVVLSPSPLPQTPSCGTFFLLFNSSTSCLLGKPLG</sequence>
<dbReference type="Proteomes" id="UP001054837">
    <property type="component" value="Unassembled WGS sequence"/>
</dbReference>
<organism evidence="2 3">
    <name type="scientific">Caerostris darwini</name>
    <dbReference type="NCBI Taxonomy" id="1538125"/>
    <lineage>
        <taxon>Eukaryota</taxon>
        <taxon>Metazoa</taxon>
        <taxon>Ecdysozoa</taxon>
        <taxon>Arthropoda</taxon>
        <taxon>Chelicerata</taxon>
        <taxon>Arachnida</taxon>
        <taxon>Araneae</taxon>
        <taxon>Araneomorphae</taxon>
        <taxon>Entelegynae</taxon>
        <taxon>Araneoidea</taxon>
        <taxon>Araneidae</taxon>
        <taxon>Caerostris</taxon>
    </lineage>
</organism>
<accession>A0AAV4QK40</accession>
<reference evidence="2 3" key="1">
    <citation type="submission" date="2021-06" db="EMBL/GenBank/DDBJ databases">
        <title>Caerostris darwini draft genome.</title>
        <authorList>
            <person name="Kono N."/>
            <person name="Arakawa K."/>
        </authorList>
    </citation>
    <scope>NUCLEOTIDE SEQUENCE [LARGE SCALE GENOMIC DNA]</scope>
</reference>
<evidence type="ECO:0000313" key="2">
    <source>
        <dbReference type="EMBL" id="GIY08634.1"/>
    </source>
</evidence>
<keyword evidence="1" id="KW-0472">Membrane</keyword>
<dbReference type="EMBL" id="BPLQ01004536">
    <property type="protein sequence ID" value="GIY08634.1"/>
    <property type="molecule type" value="Genomic_DNA"/>
</dbReference>
<comment type="caution">
    <text evidence="2">The sequence shown here is derived from an EMBL/GenBank/DDBJ whole genome shotgun (WGS) entry which is preliminary data.</text>
</comment>